<evidence type="ECO:0000313" key="12">
    <source>
        <dbReference type="EMBL" id="KYG70303.1"/>
    </source>
</evidence>
<dbReference type="SUPFAM" id="SSF53335">
    <property type="entry name" value="S-adenosyl-L-methionine-dependent methyltransferases"/>
    <property type="match status" value="1"/>
</dbReference>
<dbReference type="Pfam" id="PF01135">
    <property type="entry name" value="PCMT"/>
    <property type="match status" value="1"/>
</dbReference>
<evidence type="ECO:0000256" key="8">
    <source>
        <dbReference type="ARBA" id="ARBA00022691"/>
    </source>
</evidence>
<dbReference type="EC" id="2.1.1.77" evidence="3"/>
<dbReference type="OrthoDB" id="5293095at2"/>
<keyword evidence="8" id="KW-0949">S-adenosyl-L-methionine</keyword>
<evidence type="ECO:0000313" key="13">
    <source>
        <dbReference type="Proteomes" id="UP000075391"/>
    </source>
</evidence>
<keyword evidence="7 12" id="KW-0808">Transferase</keyword>
<dbReference type="GO" id="GO:0004719">
    <property type="term" value="F:protein-L-isoaspartate (D-aspartate) O-methyltransferase activity"/>
    <property type="evidence" value="ECO:0007669"/>
    <property type="project" value="UniProtKB-EC"/>
</dbReference>
<proteinExistence type="inferred from homology"/>
<dbReference type="PANTHER" id="PTHR11579:SF0">
    <property type="entry name" value="PROTEIN-L-ISOASPARTATE(D-ASPARTATE) O-METHYLTRANSFERASE"/>
    <property type="match status" value="1"/>
</dbReference>
<keyword evidence="5" id="KW-0963">Cytoplasm</keyword>
<dbReference type="EMBL" id="LUKF01000002">
    <property type="protein sequence ID" value="KYG70303.1"/>
    <property type="molecule type" value="Genomic_DNA"/>
</dbReference>
<comment type="similarity">
    <text evidence="2">Belongs to the methyltransferase superfamily. L-isoaspartyl/D-aspartyl protein methyltransferase family.</text>
</comment>
<organism evidence="12 13">
    <name type="scientific">Bdellovibrio bacteriovorus</name>
    <dbReference type="NCBI Taxonomy" id="959"/>
    <lineage>
        <taxon>Bacteria</taxon>
        <taxon>Pseudomonadati</taxon>
        <taxon>Bdellovibrionota</taxon>
        <taxon>Bdellovibrionia</taxon>
        <taxon>Bdellovibrionales</taxon>
        <taxon>Pseudobdellovibrionaceae</taxon>
        <taxon>Bdellovibrio</taxon>
    </lineage>
</organism>
<comment type="subcellular location">
    <subcellularLocation>
        <location evidence="1">Cytoplasm</location>
    </subcellularLocation>
</comment>
<evidence type="ECO:0000256" key="7">
    <source>
        <dbReference type="ARBA" id="ARBA00022679"/>
    </source>
</evidence>
<gene>
    <name evidence="12" type="ORF">AZI85_14265</name>
</gene>
<keyword evidence="6 12" id="KW-0489">Methyltransferase</keyword>
<evidence type="ECO:0000256" key="10">
    <source>
        <dbReference type="ARBA" id="ARBA00031323"/>
    </source>
</evidence>
<evidence type="ECO:0000256" key="2">
    <source>
        <dbReference type="ARBA" id="ARBA00005369"/>
    </source>
</evidence>
<evidence type="ECO:0000256" key="4">
    <source>
        <dbReference type="ARBA" id="ARBA00013346"/>
    </source>
</evidence>
<accession>A0A150WV26</accession>
<dbReference type="Gene3D" id="3.40.50.150">
    <property type="entry name" value="Vaccinia Virus protein VP39"/>
    <property type="match status" value="1"/>
</dbReference>
<name>A0A150WV26_BDEBC</name>
<reference evidence="12 13" key="1">
    <citation type="submission" date="2016-03" db="EMBL/GenBank/DDBJ databases">
        <authorList>
            <person name="Ploux O."/>
        </authorList>
    </citation>
    <scope>NUCLEOTIDE SEQUENCE [LARGE SCALE GENOMIC DNA]</scope>
    <source>
        <strain evidence="12 13">BER2</strain>
    </source>
</reference>
<evidence type="ECO:0000256" key="3">
    <source>
        <dbReference type="ARBA" id="ARBA00011890"/>
    </source>
</evidence>
<comment type="caution">
    <text evidence="12">The sequence shown here is derived from an EMBL/GenBank/DDBJ whole genome shotgun (WGS) entry which is preliminary data.</text>
</comment>
<sequence>MIQACSFAKNIASLIMPSRIEQYQKRVLDKALPLSEKVVEAFYRYPRHLCVPEYTVAEAYSDHPLLLWNKPPFLSTISQPSFVLKILDLMNLQKGHRVFELGSGSGWNTALMAYLVGEEGKVVSVEVIPELAVRAQKYLEQNKIFNALVKLGDGFEGDTSEAPYDRVIFTAGSAEFPNILFDQLKIGGLMVFVRENDLGYDFLELIEKQDDGKQRVLETIPCSFVSVIRKSAGDADASPA</sequence>
<dbReference type="InterPro" id="IPR029063">
    <property type="entry name" value="SAM-dependent_MTases_sf"/>
</dbReference>
<evidence type="ECO:0000256" key="6">
    <source>
        <dbReference type="ARBA" id="ARBA00022603"/>
    </source>
</evidence>
<dbReference type="Proteomes" id="UP000075391">
    <property type="component" value="Unassembled WGS sequence"/>
</dbReference>
<dbReference type="AlphaFoldDB" id="A0A150WV26"/>
<dbReference type="CDD" id="cd02440">
    <property type="entry name" value="AdoMet_MTases"/>
    <property type="match status" value="1"/>
</dbReference>
<evidence type="ECO:0000256" key="5">
    <source>
        <dbReference type="ARBA" id="ARBA00022490"/>
    </source>
</evidence>
<dbReference type="PANTHER" id="PTHR11579">
    <property type="entry name" value="PROTEIN-L-ISOASPARTATE O-METHYLTRANSFERASE"/>
    <property type="match status" value="1"/>
</dbReference>
<protein>
    <recommendedName>
        <fullName evidence="4">Protein-L-isoaspartate O-methyltransferase</fullName>
        <ecNumber evidence="3">2.1.1.77</ecNumber>
    </recommendedName>
    <alternativeName>
        <fullName evidence="11">L-isoaspartyl protein carboxyl methyltransferase</fullName>
    </alternativeName>
    <alternativeName>
        <fullName evidence="9">Protein L-isoaspartyl methyltransferase</fullName>
    </alternativeName>
    <alternativeName>
        <fullName evidence="10">Protein-beta-aspartate methyltransferase</fullName>
    </alternativeName>
</protein>
<evidence type="ECO:0000256" key="1">
    <source>
        <dbReference type="ARBA" id="ARBA00004496"/>
    </source>
</evidence>
<dbReference type="InterPro" id="IPR000682">
    <property type="entry name" value="PCMT"/>
</dbReference>
<dbReference type="GO" id="GO:0032259">
    <property type="term" value="P:methylation"/>
    <property type="evidence" value="ECO:0007669"/>
    <property type="project" value="UniProtKB-KW"/>
</dbReference>
<dbReference type="GO" id="GO:0005737">
    <property type="term" value="C:cytoplasm"/>
    <property type="evidence" value="ECO:0007669"/>
    <property type="project" value="UniProtKB-SubCell"/>
</dbReference>
<evidence type="ECO:0000256" key="11">
    <source>
        <dbReference type="ARBA" id="ARBA00031350"/>
    </source>
</evidence>
<evidence type="ECO:0000256" key="9">
    <source>
        <dbReference type="ARBA" id="ARBA00030757"/>
    </source>
</evidence>